<dbReference type="EMBL" id="FIZY01000011">
    <property type="protein sequence ID" value="CZF80627.1"/>
    <property type="molecule type" value="Genomic_DNA"/>
</dbReference>
<evidence type="ECO:0000313" key="1">
    <source>
        <dbReference type="EMBL" id="CZF80627.1"/>
    </source>
</evidence>
<reference evidence="2" key="1">
    <citation type="submission" date="2016-02" db="EMBL/GenBank/DDBJ databases">
        <authorList>
            <person name="Rodrigo-Torres Lidia"/>
            <person name="Arahal R.David."/>
        </authorList>
    </citation>
    <scope>NUCLEOTIDE SEQUENCE [LARGE SCALE GENOMIC DNA]</scope>
    <source>
        <strain evidence="2">CECT 8713</strain>
    </source>
</reference>
<dbReference type="AlphaFoldDB" id="A0A128F1G8"/>
<evidence type="ECO:0000313" key="2">
    <source>
        <dbReference type="Proteomes" id="UP000073601"/>
    </source>
</evidence>
<dbReference type="Proteomes" id="UP000073601">
    <property type="component" value="Unassembled WGS sequence"/>
</dbReference>
<accession>A0A128F1G8</accession>
<sequence>MVSSSPSASLASIEAITLPSETFSSSVNSTGVTDISGSSSTSDTLIVTLPVTEFWPSVISIAKLTVPLKSGGGVRVKEPSAFSVTVAPGVLA</sequence>
<proteinExistence type="predicted"/>
<protein>
    <submittedName>
        <fullName evidence="1">Uncharacterized protein</fullName>
    </submittedName>
</protein>
<gene>
    <name evidence="1" type="ORF">GMA8713_01527</name>
</gene>
<name>A0A128F1G8_9GAMM</name>
<organism evidence="1 2">
    <name type="scientific">Grimontia marina</name>
    <dbReference type="NCBI Taxonomy" id="646534"/>
    <lineage>
        <taxon>Bacteria</taxon>
        <taxon>Pseudomonadati</taxon>
        <taxon>Pseudomonadota</taxon>
        <taxon>Gammaproteobacteria</taxon>
        <taxon>Vibrionales</taxon>
        <taxon>Vibrionaceae</taxon>
        <taxon>Grimontia</taxon>
    </lineage>
</organism>
<keyword evidence="2" id="KW-1185">Reference proteome</keyword>